<dbReference type="Pfam" id="PF00069">
    <property type="entry name" value="Pkinase"/>
    <property type="match status" value="1"/>
</dbReference>
<keyword evidence="4 7" id="KW-0547">Nucleotide-binding</keyword>
<dbReference type="PANTHER" id="PTHR43289">
    <property type="entry name" value="MITOGEN-ACTIVATED PROTEIN KINASE KINASE KINASE 20-RELATED"/>
    <property type="match status" value="1"/>
</dbReference>
<dbReference type="InterPro" id="IPR011990">
    <property type="entry name" value="TPR-like_helical_dom_sf"/>
</dbReference>
<evidence type="ECO:0000256" key="6">
    <source>
        <dbReference type="ARBA" id="ARBA00022840"/>
    </source>
</evidence>
<dbReference type="InterPro" id="IPR011009">
    <property type="entry name" value="Kinase-like_dom_sf"/>
</dbReference>
<reference evidence="9" key="1">
    <citation type="submission" date="2022-08" db="EMBL/GenBank/DDBJ databases">
        <title>Draft genome sequencing of Roseisolibacter agri AW1220.</title>
        <authorList>
            <person name="Tobiishi Y."/>
            <person name="Tonouchi A."/>
        </authorList>
    </citation>
    <scope>NUCLEOTIDE SEQUENCE</scope>
    <source>
        <strain evidence="9">AW1220</strain>
    </source>
</reference>
<dbReference type="SMART" id="SM00220">
    <property type="entry name" value="S_TKc"/>
    <property type="match status" value="1"/>
</dbReference>
<comment type="caution">
    <text evidence="9">The sequence shown here is derived from an EMBL/GenBank/DDBJ whole genome shotgun (WGS) entry which is preliminary data.</text>
</comment>
<dbReference type="Gene3D" id="1.25.40.10">
    <property type="entry name" value="Tetratricopeptide repeat domain"/>
    <property type="match status" value="1"/>
</dbReference>
<dbReference type="Gene3D" id="1.10.510.10">
    <property type="entry name" value="Transferase(Phosphotransferase) domain 1"/>
    <property type="match status" value="1"/>
</dbReference>
<dbReference type="EMBL" id="BRXS01000005">
    <property type="protein sequence ID" value="GLC26736.1"/>
    <property type="molecule type" value="Genomic_DNA"/>
</dbReference>
<dbReference type="InterPro" id="IPR000719">
    <property type="entry name" value="Prot_kinase_dom"/>
</dbReference>
<dbReference type="PROSITE" id="PS00108">
    <property type="entry name" value="PROTEIN_KINASE_ST"/>
    <property type="match status" value="1"/>
</dbReference>
<protein>
    <recommendedName>
        <fullName evidence="1">non-specific serine/threonine protein kinase</fullName>
        <ecNumber evidence="1">2.7.11.1</ecNumber>
    </recommendedName>
</protein>
<dbReference type="AlphaFoldDB" id="A0AA37QD69"/>
<feature type="binding site" evidence="7">
    <location>
        <position position="68"/>
    </location>
    <ligand>
        <name>ATP</name>
        <dbReference type="ChEBI" id="CHEBI:30616"/>
    </ligand>
</feature>
<accession>A0AA37QD69</accession>
<dbReference type="SUPFAM" id="SSF48452">
    <property type="entry name" value="TPR-like"/>
    <property type="match status" value="1"/>
</dbReference>
<keyword evidence="5" id="KW-0418">Kinase</keyword>
<sequence length="1016" mass="108876">MSSDVAVALPRASEAAPPDVSSDASWLRAHLSTTLGADHTIERELGGGGMSRVFVARDHALSRRVVVKVLAPELARGLSADRFLREVRLAARLQQANIVPVLATGAVAGLPYYVMPFVEGQSLRARLAPGERLPVAEAVSIVRDVARALHYAHAHSVVHRDIKPENVLLSGDTAVVTDFGIAKAIRSARAPGAVADDLAMATAGCGTMTELGASIGTPAYMAPEQVAGDDAVDARADVYALGMVAYELLAGRHPFADLRPQQLFLAQMTREPAPLRGVRPEVPAPLAALVHRCLAKEPARRPASAELLLAELEAAHTTPAHGITLPWPVGLGSDGARHRRAALAVAGIALAAAVGVAGYELLRRVQRGAEPSLVAIAPFAVLSPQLRGIWGEGLVDVLSRSLDGAGSLRTVSPTVVIASWRKQARTDRAAAAHLAARTGASFVVFGSLVPAEDGRVVLNASILDAASGAVLPSGEIEYRGSLAGLPDSVTIALLDALGRSGALVESRGSRLGTTSLSSLKAFLHGEQYYRRTQWDSAVASYRRAVHEDSTFALPLRRIGLVMGWQRDQLDSTSRAFLLRAGRHNRGLSPRDSLLVLADSIRASLTAFESDTGYWSRVHRMFAVLDAARRDGQHDPEVWFQLGEARFHHGYGPTFPAHDRRALAAFERAVALDSTFAPAYLHAVELALTHDGPVAARRFAAAFLALAPGDASADGIRLVNALLDPARAGAASAQRQLDSASADALFTAWQVLRHWPDSTESALRVARLDVEGRRTSGEWFTTPARRRLLLIQQLAYRGHYREAFALLGGRLAATAPRTFAELAWLGAVPADTADAVFGRWLDEGSDALAKAHAMLPWWAARGDTSSLQRLLARMSTARPAPDSAHLRRDDEYRRRVANAYLALARRDTVTATRLFEQVVDSACLMCYPDRIAKARLLSAAGRHANALAVLDERLQILLAPSEGLFALERARIAARAGSRALAAREYAFVAAAWAHGDATLQPLVRESREAARRLSAR</sequence>
<dbReference type="FunFam" id="1.10.510.10:FF:000021">
    <property type="entry name" value="Serine/threonine protein kinase"/>
    <property type="match status" value="1"/>
</dbReference>
<dbReference type="PROSITE" id="PS00107">
    <property type="entry name" value="PROTEIN_KINASE_ATP"/>
    <property type="match status" value="1"/>
</dbReference>
<evidence type="ECO:0000256" key="3">
    <source>
        <dbReference type="ARBA" id="ARBA00022679"/>
    </source>
</evidence>
<dbReference type="GO" id="GO:0004674">
    <property type="term" value="F:protein serine/threonine kinase activity"/>
    <property type="evidence" value="ECO:0007669"/>
    <property type="project" value="UniProtKB-KW"/>
</dbReference>
<keyword evidence="2" id="KW-0723">Serine/threonine-protein kinase</keyword>
<gene>
    <name evidence="9" type="ORF">rosag_32490</name>
</gene>
<evidence type="ECO:0000256" key="5">
    <source>
        <dbReference type="ARBA" id="ARBA00022777"/>
    </source>
</evidence>
<evidence type="ECO:0000313" key="10">
    <source>
        <dbReference type="Proteomes" id="UP001161325"/>
    </source>
</evidence>
<dbReference type="CDD" id="cd14014">
    <property type="entry name" value="STKc_PknB_like"/>
    <property type="match status" value="1"/>
</dbReference>
<feature type="domain" description="Protein kinase" evidence="8">
    <location>
        <begin position="39"/>
        <end position="319"/>
    </location>
</feature>
<evidence type="ECO:0000256" key="4">
    <source>
        <dbReference type="ARBA" id="ARBA00022741"/>
    </source>
</evidence>
<keyword evidence="6 7" id="KW-0067">ATP-binding</keyword>
<dbReference type="PANTHER" id="PTHR43289:SF34">
    <property type="entry name" value="SERINE_THREONINE-PROTEIN KINASE YBDM-RELATED"/>
    <property type="match status" value="1"/>
</dbReference>
<dbReference type="GO" id="GO:0005524">
    <property type="term" value="F:ATP binding"/>
    <property type="evidence" value="ECO:0007669"/>
    <property type="project" value="UniProtKB-UniRule"/>
</dbReference>
<evidence type="ECO:0000259" key="8">
    <source>
        <dbReference type="PROSITE" id="PS50011"/>
    </source>
</evidence>
<dbReference type="SUPFAM" id="SSF56112">
    <property type="entry name" value="Protein kinase-like (PK-like)"/>
    <property type="match status" value="1"/>
</dbReference>
<keyword evidence="3" id="KW-0808">Transferase</keyword>
<dbReference type="RefSeq" id="WP_284351191.1">
    <property type="nucleotide sequence ID" value="NZ_BRXS01000005.1"/>
</dbReference>
<dbReference type="PROSITE" id="PS50011">
    <property type="entry name" value="PROTEIN_KINASE_DOM"/>
    <property type="match status" value="1"/>
</dbReference>
<dbReference type="EC" id="2.7.11.1" evidence="1"/>
<organism evidence="9 10">
    <name type="scientific">Roseisolibacter agri</name>
    <dbReference type="NCBI Taxonomy" id="2014610"/>
    <lineage>
        <taxon>Bacteria</taxon>
        <taxon>Pseudomonadati</taxon>
        <taxon>Gemmatimonadota</taxon>
        <taxon>Gemmatimonadia</taxon>
        <taxon>Gemmatimonadales</taxon>
        <taxon>Gemmatimonadaceae</taxon>
        <taxon>Roseisolibacter</taxon>
    </lineage>
</organism>
<dbReference type="Proteomes" id="UP001161325">
    <property type="component" value="Unassembled WGS sequence"/>
</dbReference>
<dbReference type="InterPro" id="IPR008271">
    <property type="entry name" value="Ser/Thr_kinase_AS"/>
</dbReference>
<name>A0AA37QD69_9BACT</name>
<evidence type="ECO:0000256" key="7">
    <source>
        <dbReference type="PROSITE-ProRule" id="PRU10141"/>
    </source>
</evidence>
<keyword evidence="10" id="KW-1185">Reference proteome</keyword>
<dbReference type="Gene3D" id="3.30.200.20">
    <property type="entry name" value="Phosphorylase Kinase, domain 1"/>
    <property type="match status" value="1"/>
</dbReference>
<proteinExistence type="predicted"/>
<evidence type="ECO:0000256" key="2">
    <source>
        <dbReference type="ARBA" id="ARBA00022527"/>
    </source>
</evidence>
<dbReference type="InterPro" id="IPR017441">
    <property type="entry name" value="Protein_kinase_ATP_BS"/>
</dbReference>
<evidence type="ECO:0000313" key="9">
    <source>
        <dbReference type="EMBL" id="GLC26736.1"/>
    </source>
</evidence>
<evidence type="ECO:0000256" key="1">
    <source>
        <dbReference type="ARBA" id="ARBA00012513"/>
    </source>
</evidence>